<dbReference type="EMBL" id="JAUHHV010000010">
    <property type="protein sequence ID" value="KAK1410132.1"/>
    <property type="molecule type" value="Genomic_DNA"/>
</dbReference>
<comment type="caution">
    <text evidence="16">The sequence shown here is derived from an EMBL/GenBank/DDBJ whole genome shotgun (WGS) entry which is preliminary data.</text>
</comment>
<evidence type="ECO:0000256" key="12">
    <source>
        <dbReference type="SAM" id="Coils"/>
    </source>
</evidence>
<dbReference type="PRINTS" id="PR00066">
    <property type="entry name" value="XRODRMPGMNTG"/>
</dbReference>
<dbReference type="PRINTS" id="PR00853">
    <property type="entry name" value="XPGRADSUPER"/>
</dbReference>
<dbReference type="PROSITE" id="PS00842">
    <property type="entry name" value="XPG_2"/>
    <property type="match status" value="1"/>
</dbReference>
<dbReference type="Pfam" id="PF00752">
    <property type="entry name" value="XPG_N"/>
    <property type="match status" value="1"/>
</dbReference>
<proteinExistence type="inferred from homology"/>
<feature type="region of interest" description="Disordered" evidence="13">
    <location>
        <begin position="1100"/>
        <end position="1279"/>
    </location>
</feature>
<dbReference type="InterPro" id="IPR008918">
    <property type="entry name" value="HhH2"/>
</dbReference>
<keyword evidence="10" id="KW-0234">DNA repair</keyword>
<evidence type="ECO:0000256" key="8">
    <source>
        <dbReference type="ARBA" id="ARBA00022801"/>
    </source>
</evidence>
<feature type="compositionally biased region" description="Basic and acidic residues" evidence="13">
    <location>
        <begin position="408"/>
        <end position="417"/>
    </location>
</feature>
<evidence type="ECO:0008006" key="18">
    <source>
        <dbReference type="Google" id="ProtNLM"/>
    </source>
</evidence>
<gene>
    <name evidence="16" type="ORF">QVD17_36665</name>
</gene>
<feature type="compositionally biased region" description="Basic and acidic residues" evidence="13">
    <location>
        <begin position="1257"/>
        <end position="1269"/>
    </location>
</feature>
<feature type="region of interest" description="Disordered" evidence="13">
    <location>
        <begin position="559"/>
        <end position="585"/>
    </location>
</feature>
<feature type="compositionally biased region" description="Polar residues" evidence="13">
    <location>
        <begin position="1134"/>
        <end position="1146"/>
    </location>
</feature>
<dbReference type="GO" id="GO:0016788">
    <property type="term" value="F:hydrolase activity, acting on ester bonds"/>
    <property type="evidence" value="ECO:0007669"/>
    <property type="project" value="InterPro"/>
</dbReference>
<feature type="compositionally biased region" description="Polar residues" evidence="13">
    <location>
        <begin position="694"/>
        <end position="710"/>
    </location>
</feature>
<dbReference type="FunFam" id="3.40.50.1010:FF:000029">
    <property type="entry name" value="DNA repair protein UVH3"/>
    <property type="match status" value="1"/>
</dbReference>
<keyword evidence="4" id="KW-0540">Nuclease</keyword>
<dbReference type="SUPFAM" id="SSF47807">
    <property type="entry name" value="5' to 3' exonuclease, C-terminal subdomain"/>
    <property type="match status" value="1"/>
</dbReference>
<feature type="region of interest" description="Disordered" evidence="13">
    <location>
        <begin position="1292"/>
        <end position="1370"/>
    </location>
</feature>
<sequence length="1370" mass="153023">MGVHGLWDLLSPVGRRVSVETLAGKRLAIDASIWMVQFMKAMRDEQGEMVRNAHILGFFRRICKLLFLRTKPVFVFDGATPALKRRTVIARRRQRENAQAKIRKTAEKLLLNHLKAMRLQELANDLENQRKSNRDKGKKVITDKDDVSEVTAKTNSEDAKGFDQEALDAMLAASIEAEEGEDFVGDASTSGAGVLAEDEDGEDDEEMLLPALEGKIDPAVLASLPPSMQLDLLVQMRERLMAENRQKYQKVKKAPERFSELQIESYLKTVAFRREINEVQKVAGGRGVGGVQTSRIASEANREFIFSSSFTGNRQSLASAGVETNNTLQSQIATRQPSIGFVSSRTTTKSNGAIKSTINEPKKAFNEDVETYKDERGRVRVSKVRAMGIRMTRDLQRNLDLMKEIERDKIDADKPSESSKLSGTSYQDQSVCSKETYKESIPVNGISIEVSFDDDNEQQLEDSDDDVFAQLLAHDTLSEKQPIINLSDCEWEEGASEKIEGEKPFATDGTSDECEVEWEEGPSDNNPELGFAPGLAHKESHSKGELLEEMDLQEAIRRSMDDVRDQKDIDASPAPEECKDDKDTDTVDAVLVPGYLEKDKAIPSLPSDCVLPNKSSVDVDATALIDPDLMEVQMGKSYQSDQIYHHDLVKAASDGQNSQGEIRVETLNSTEENRVDLSEELLEDNCREKAEIPVSSNSLSCTPTKVSNSPDVDLTDAAQQSEAKDQTVDYVSEPLGPKGTSLNDSIPEFDIVQKVTEESASTSFHVQRQHDANRFALNDMSDEQVEITKANLEEEMTNLNKERTDLGDEQRRLERNAESVSGEMFAECQELLQMFGLPYIIAPMEAEAQCAYMELEKLVDGVVTDDSDVLLFGARSVYKNIFDDRKYVETYFMKDIETELGLTREKLIRMAMLLGSDYTEGISGIGIVNAVEVINAFPEEDGLKKFREWIESPDPSILGKVNSKEGSNTRKRGSSAEEAFTVDELKQIFMDKHRNVSKNWHIPSTFPSDAVVSAYASPQVDKSTEPFSWGKPDLFVLRKLCFEKFGWGAQKADELLQPVLKEYNKHETQLRLEAFYTFNERFAKIRSKRISKAVKGMAGSKSSELMDCSEQLHSSSGNKRKKVKHDIDIHDVESQQPTEKLKSSIQEGDDKNTKKGSSVRRTGKSVGRGKRKKKNDLELSETSSDDGNDAVQQVHVEHTHAVRKSKRAKKSVISTYNEDSDVEEATPQDHEETLVSTLATDISRDHGHKSPSPSSRDNADLADLRKDWCQNDEDDPEAELSKEYLKMGGGFCLDEDDDNKEPGTSDCSPPTEGLNELDHRHEAEASVNPDVAAGLSVAVSPKNNEEDKVESRPVSFLSAMPNLRRKRKKV</sequence>
<dbReference type="InterPro" id="IPR001044">
    <property type="entry name" value="XPG/Rad2_eukaryotes"/>
</dbReference>
<evidence type="ECO:0000256" key="11">
    <source>
        <dbReference type="ARBA" id="ARBA00023242"/>
    </source>
</evidence>
<dbReference type="Gene3D" id="3.40.50.1010">
    <property type="entry name" value="5'-nuclease"/>
    <property type="match status" value="2"/>
</dbReference>
<comment type="subcellular location">
    <subcellularLocation>
        <location evidence="2">Nucleus</location>
    </subcellularLocation>
</comment>
<evidence type="ECO:0000256" key="7">
    <source>
        <dbReference type="ARBA" id="ARBA00022763"/>
    </source>
</evidence>
<evidence type="ECO:0000256" key="4">
    <source>
        <dbReference type="ARBA" id="ARBA00022722"/>
    </source>
</evidence>
<feature type="domain" description="XPG-I" evidence="14">
    <location>
        <begin position="833"/>
        <end position="902"/>
    </location>
</feature>
<evidence type="ECO:0000256" key="3">
    <source>
        <dbReference type="ARBA" id="ARBA00005283"/>
    </source>
</evidence>
<dbReference type="PANTHER" id="PTHR16171:SF7">
    <property type="entry name" value="DNA REPAIR PROTEIN RAD2"/>
    <property type="match status" value="1"/>
</dbReference>
<keyword evidence="5" id="KW-0479">Metal-binding</keyword>
<dbReference type="CDD" id="cd09868">
    <property type="entry name" value="PIN_XPG_RAD2"/>
    <property type="match status" value="2"/>
</dbReference>
<evidence type="ECO:0000256" key="9">
    <source>
        <dbReference type="ARBA" id="ARBA00022842"/>
    </source>
</evidence>
<feature type="compositionally biased region" description="Basic residues" evidence="13">
    <location>
        <begin position="1201"/>
        <end position="1210"/>
    </location>
</feature>
<feature type="domain" description="XPG N-terminal" evidence="15">
    <location>
        <begin position="1"/>
        <end position="98"/>
    </location>
</feature>
<dbReference type="SMART" id="SM00485">
    <property type="entry name" value="XPGN"/>
    <property type="match status" value="1"/>
</dbReference>
<evidence type="ECO:0000256" key="6">
    <source>
        <dbReference type="ARBA" id="ARBA00022759"/>
    </source>
</evidence>
<evidence type="ECO:0000313" key="17">
    <source>
        <dbReference type="Proteomes" id="UP001229421"/>
    </source>
</evidence>
<keyword evidence="6" id="KW-0255">Endonuclease</keyword>
<feature type="compositionally biased region" description="Acidic residues" evidence="13">
    <location>
        <begin position="510"/>
        <end position="522"/>
    </location>
</feature>
<feature type="region of interest" description="Disordered" evidence="13">
    <location>
        <begin position="502"/>
        <end position="544"/>
    </location>
</feature>
<dbReference type="GO" id="GO:0003697">
    <property type="term" value="F:single-stranded DNA binding"/>
    <property type="evidence" value="ECO:0007669"/>
    <property type="project" value="InterPro"/>
</dbReference>
<dbReference type="SMART" id="SM00279">
    <property type="entry name" value="HhH2"/>
    <property type="match status" value="1"/>
</dbReference>
<feature type="coiled-coil region" evidence="12">
    <location>
        <begin position="782"/>
        <end position="816"/>
    </location>
</feature>
<dbReference type="SMART" id="SM00484">
    <property type="entry name" value="XPGI"/>
    <property type="match status" value="1"/>
</dbReference>
<dbReference type="FunFam" id="1.10.150.20:FF:000050">
    <property type="entry name" value="DNA repair protein UVH3"/>
    <property type="match status" value="1"/>
</dbReference>
<keyword evidence="17" id="KW-1185">Reference proteome</keyword>
<comment type="cofactor">
    <cofactor evidence="1">
        <name>Mg(2+)</name>
        <dbReference type="ChEBI" id="CHEBI:18420"/>
    </cofactor>
</comment>
<feature type="region of interest" description="Disordered" evidence="13">
    <location>
        <begin position="692"/>
        <end position="712"/>
    </location>
</feature>
<evidence type="ECO:0000256" key="10">
    <source>
        <dbReference type="ARBA" id="ARBA00023204"/>
    </source>
</evidence>
<feature type="compositionally biased region" description="Basic residues" evidence="13">
    <location>
        <begin position="1157"/>
        <end position="1174"/>
    </location>
</feature>
<feature type="compositionally biased region" description="Polar residues" evidence="13">
    <location>
        <begin position="418"/>
        <end position="427"/>
    </location>
</feature>
<dbReference type="InterPro" id="IPR006084">
    <property type="entry name" value="XPG/Rad2"/>
</dbReference>
<dbReference type="PROSITE" id="PS00841">
    <property type="entry name" value="XPG_1"/>
    <property type="match status" value="1"/>
</dbReference>
<dbReference type="GO" id="GO:0005634">
    <property type="term" value="C:nucleus"/>
    <property type="evidence" value="ECO:0007669"/>
    <property type="project" value="UniProtKB-SubCell"/>
</dbReference>
<protein>
    <recommendedName>
        <fullName evidence="18">DNA repair protein UVH3</fullName>
    </recommendedName>
</protein>
<evidence type="ECO:0000256" key="1">
    <source>
        <dbReference type="ARBA" id="ARBA00001946"/>
    </source>
</evidence>
<dbReference type="GO" id="GO:0046872">
    <property type="term" value="F:metal ion binding"/>
    <property type="evidence" value="ECO:0007669"/>
    <property type="project" value="UniProtKB-KW"/>
</dbReference>
<evidence type="ECO:0000259" key="14">
    <source>
        <dbReference type="SMART" id="SM00484"/>
    </source>
</evidence>
<dbReference type="InterPro" id="IPR029060">
    <property type="entry name" value="PIN-like_dom_sf"/>
</dbReference>
<evidence type="ECO:0000256" key="2">
    <source>
        <dbReference type="ARBA" id="ARBA00004123"/>
    </source>
</evidence>
<dbReference type="FunFam" id="3.40.50.1010:FF:000031">
    <property type="entry name" value="DNA repair protein UVH3"/>
    <property type="match status" value="1"/>
</dbReference>
<dbReference type="InterPro" id="IPR036279">
    <property type="entry name" value="5-3_exonuclease_C_sf"/>
</dbReference>
<accession>A0AAD8NIE9</accession>
<evidence type="ECO:0000256" key="13">
    <source>
        <dbReference type="SAM" id="MobiDB-lite"/>
    </source>
</evidence>
<dbReference type="GO" id="GO:0004520">
    <property type="term" value="F:DNA endonuclease activity"/>
    <property type="evidence" value="ECO:0007669"/>
    <property type="project" value="TreeGrafter"/>
</dbReference>
<keyword evidence="12" id="KW-0175">Coiled coil</keyword>
<evidence type="ECO:0000259" key="15">
    <source>
        <dbReference type="SMART" id="SM00485"/>
    </source>
</evidence>
<dbReference type="InterPro" id="IPR006086">
    <property type="entry name" value="XPG-I_dom"/>
</dbReference>
<dbReference type="SUPFAM" id="SSF88723">
    <property type="entry name" value="PIN domain-like"/>
    <property type="match status" value="1"/>
</dbReference>
<keyword evidence="9" id="KW-0460">Magnesium</keyword>
<dbReference type="Gene3D" id="1.10.150.20">
    <property type="entry name" value="5' to 3' exonuclease, C-terminal subdomain"/>
    <property type="match status" value="1"/>
</dbReference>
<reference evidence="16" key="1">
    <citation type="journal article" date="2023" name="bioRxiv">
        <title>Improved chromosome-level genome assembly for marigold (Tagetes erecta).</title>
        <authorList>
            <person name="Jiang F."/>
            <person name="Yuan L."/>
            <person name="Wang S."/>
            <person name="Wang H."/>
            <person name="Xu D."/>
            <person name="Wang A."/>
            <person name="Fan W."/>
        </authorList>
    </citation>
    <scope>NUCLEOTIDE SEQUENCE</scope>
    <source>
        <strain evidence="16">WSJ</strain>
        <tissue evidence="16">Leaf</tissue>
    </source>
</reference>
<evidence type="ECO:0000256" key="5">
    <source>
        <dbReference type="ARBA" id="ARBA00022723"/>
    </source>
</evidence>
<evidence type="ECO:0000313" key="16">
    <source>
        <dbReference type="EMBL" id="KAK1410132.1"/>
    </source>
</evidence>
<dbReference type="CDD" id="cd09904">
    <property type="entry name" value="H3TH_XPG"/>
    <property type="match status" value="1"/>
</dbReference>
<organism evidence="16 17">
    <name type="scientific">Tagetes erecta</name>
    <name type="common">African marigold</name>
    <dbReference type="NCBI Taxonomy" id="13708"/>
    <lineage>
        <taxon>Eukaryota</taxon>
        <taxon>Viridiplantae</taxon>
        <taxon>Streptophyta</taxon>
        <taxon>Embryophyta</taxon>
        <taxon>Tracheophyta</taxon>
        <taxon>Spermatophyta</taxon>
        <taxon>Magnoliopsida</taxon>
        <taxon>eudicotyledons</taxon>
        <taxon>Gunneridae</taxon>
        <taxon>Pentapetalae</taxon>
        <taxon>asterids</taxon>
        <taxon>campanulids</taxon>
        <taxon>Asterales</taxon>
        <taxon>Asteraceae</taxon>
        <taxon>Asteroideae</taxon>
        <taxon>Heliantheae alliance</taxon>
        <taxon>Tageteae</taxon>
        <taxon>Tagetes</taxon>
    </lineage>
</organism>
<keyword evidence="7" id="KW-0227">DNA damage</keyword>
<keyword evidence="11" id="KW-0539">Nucleus</keyword>
<keyword evidence="8" id="KW-0378">Hydrolase</keyword>
<feature type="region of interest" description="Disordered" evidence="13">
    <location>
        <begin position="408"/>
        <end position="427"/>
    </location>
</feature>
<name>A0AAD8NIE9_TARER</name>
<dbReference type="InterPro" id="IPR006085">
    <property type="entry name" value="XPG_DNA_repair_N"/>
</dbReference>
<dbReference type="GO" id="GO:0006289">
    <property type="term" value="P:nucleotide-excision repair"/>
    <property type="evidence" value="ECO:0007669"/>
    <property type="project" value="InterPro"/>
</dbReference>
<dbReference type="InterPro" id="IPR019974">
    <property type="entry name" value="XPG_CS"/>
</dbReference>
<dbReference type="Pfam" id="PF00867">
    <property type="entry name" value="XPG_I"/>
    <property type="match status" value="1"/>
</dbReference>
<dbReference type="PANTHER" id="PTHR16171">
    <property type="entry name" value="DNA REPAIR PROTEIN COMPLEMENTING XP-G CELLS-RELATED"/>
    <property type="match status" value="1"/>
</dbReference>
<dbReference type="Proteomes" id="UP001229421">
    <property type="component" value="Unassembled WGS sequence"/>
</dbReference>
<comment type="similarity">
    <text evidence="3">Belongs to the XPG/RAD2 endonuclease family. XPG subfamily.</text>
</comment>